<keyword evidence="3" id="KW-1185">Reference proteome</keyword>
<accession>A0ABN5KDC2</accession>
<organism evidence="2 3">
    <name type="scientific">Streptomyces spongiicola</name>
    <dbReference type="NCBI Taxonomy" id="1690221"/>
    <lineage>
        <taxon>Bacteria</taxon>
        <taxon>Bacillati</taxon>
        <taxon>Actinomycetota</taxon>
        <taxon>Actinomycetes</taxon>
        <taxon>Kitasatosporales</taxon>
        <taxon>Streptomycetaceae</taxon>
        <taxon>Streptomyces</taxon>
    </lineage>
</organism>
<reference evidence="2 3" key="1">
    <citation type="submission" date="2018-05" db="EMBL/GenBank/DDBJ databases">
        <title>Complete genome sequence of the Type Strain of Streptomyces spongiicola HNM0071, the producer of staurosporine.</title>
        <authorList>
            <person name="Zhou S."/>
            <person name="Huang X."/>
        </authorList>
    </citation>
    <scope>NUCLEOTIDE SEQUENCE [LARGE SCALE GENOMIC DNA]</scope>
    <source>
        <strain evidence="2 3">HNM0071</strain>
    </source>
</reference>
<feature type="region of interest" description="Disordered" evidence="1">
    <location>
        <begin position="1"/>
        <end position="62"/>
    </location>
</feature>
<protein>
    <submittedName>
        <fullName evidence="2">Uncharacterized protein</fullName>
    </submittedName>
</protein>
<gene>
    <name evidence="2" type="ORF">DDQ41_06090</name>
</gene>
<feature type="compositionally biased region" description="Gly residues" evidence="1">
    <location>
        <begin position="44"/>
        <end position="54"/>
    </location>
</feature>
<dbReference type="EMBL" id="CP029254">
    <property type="protein sequence ID" value="AWK08564.1"/>
    <property type="molecule type" value="Genomic_DNA"/>
</dbReference>
<sequence length="104" mass="10724">MRVWHATADACRVRRRGREPAGRGTGPPGRHDGVRGGRRAVGATGRGVRGGPLGQGPAPTAAVPRGALAQRVARPLTRSARSFAPPGQWLNHTALTCGDTTGST</sequence>
<evidence type="ECO:0000256" key="1">
    <source>
        <dbReference type="SAM" id="MobiDB-lite"/>
    </source>
</evidence>
<evidence type="ECO:0000313" key="2">
    <source>
        <dbReference type="EMBL" id="AWK08564.1"/>
    </source>
</evidence>
<evidence type="ECO:0000313" key="3">
    <source>
        <dbReference type="Proteomes" id="UP000245051"/>
    </source>
</evidence>
<name>A0ABN5KDC2_9ACTN</name>
<proteinExistence type="predicted"/>
<dbReference type="Proteomes" id="UP000245051">
    <property type="component" value="Chromosome"/>
</dbReference>